<comment type="catalytic activity">
    <reaction evidence="7">
        <text>arsenic triglutathione + 2 [thioredoxin]-dithiol + 2 S-adenosyl-L-methionine + H2O = dimethylarsinous acid + 2 [thioredoxin]-disulfide + 3 glutathione + 2 S-adenosyl-L-homocysteine + 2 H(+)</text>
        <dbReference type="Rhea" id="RHEA:69464"/>
        <dbReference type="Rhea" id="RHEA-COMP:10698"/>
        <dbReference type="Rhea" id="RHEA-COMP:10700"/>
        <dbReference type="ChEBI" id="CHEBI:15377"/>
        <dbReference type="ChEBI" id="CHEBI:15378"/>
        <dbReference type="ChEBI" id="CHEBI:23808"/>
        <dbReference type="ChEBI" id="CHEBI:29950"/>
        <dbReference type="ChEBI" id="CHEBI:50058"/>
        <dbReference type="ChEBI" id="CHEBI:57856"/>
        <dbReference type="ChEBI" id="CHEBI:57925"/>
        <dbReference type="ChEBI" id="CHEBI:59789"/>
        <dbReference type="ChEBI" id="CHEBI:183640"/>
        <dbReference type="EC" id="2.1.1.137"/>
    </reaction>
</comment>
<keyword evidence="1" id="KW-0808">Transferase</keyword>
<evidence type="ECO:0000256" key="2">
    <source>
        <dbReference type="ARBA" id="ARBA00022691"/>
    </source>
</evidence>
<dbReference type="AlphaFoldDB" id="A0A8S3B5X1"/>
<comment type="caution">
    <text evidence="10">The sequence shown here is derived from an EMBL/GenBank/DDBJ whole genome shotgun (WGS) entry which is preliminary data.</text>
</comment>
<evidence type="ECO:0000256" key="5">
    <source>
        <dbReference type="ARBA" id="ARBA00034545"/>
    </source>
</evidence>
<dbReference type="EMBL" id="CAJOBI010142275">
    <property type="protein sequence ID" value="CAF4773327.1"/>
    <property type="molecule type" value="Genomic_DNA"/>
</dbReference>
<dbReference type="CDD" id="cd02440">
    <property type="entry name" value="AdoMet_MTases"/>
    <property type="match status" value="1"/>
</dbReference>
<evidence type="ECO:0000313" key="11">
    <source>
        <dbReference type="Proteomes" id="UP000676336"/>
    </source>
</evidence>
<dbReference type="Gene3D" id="3.40.50.150">
    <property type="entry name" value="Vaccinia Virus protein VP39"/>
    <property type="match status" value="1"/>
</dbReference>
<dbReference type="Proteomes" id="UP000676336">
    <property type="component" value="Unassembled WGS sequence"/>
</dbReference>
<protein>
    <recommendedName>
        <fullName evidence="5">Arsenite methyltransferase</fullName>
        <ecNumber evidence="4">2.1.1.137</ecNumber>
    </recommendedName>
</protein>
<accession>A0A8S3B5X1</accession>
<proteinExistence type="inferred from homology"/>
<evidence type="ECO:0000256" key="8">
    <source>
        <dbReference type="ARBA" id="ARBA00048428"/>
    </source>
</evidence>
<dbReference type="InterPro" id="IPR025714">
    <property type="entry name" value="Methyltranfer_dom"/>
</dbReference>
<organism evidence="10 11">
    <name type="scientific">Rotaria magnacalcarata</name>
    <dbReference type="NCBI Taxonomy" id="392030"/>
    <lineage>
        <taxon>Eukaryota</taxon>
        <taxon>Metazoa</taxon>
        <taxon>Spiralia</taxon>
        <taxon>Gnathifera</taxon>
        <taxon>Rotifera</taxon>
        <taxon>Eurotatoria</taxon>
        <taxon>Bdelloidea</taxon>
        <taxon>Philodinida</taxon>
        <taxon>Philodinidae</taxon>
        <taxon>Rotaria</taxon>
    </lineage>
</organism>
<name>A0A8S3B5X1_9BILA</name>
<dbReference type="GO" id="GO:0030791">
    <property type="term" value="F:arsenite methyltransferase activity"/>
    <property type="evidence" value="ECO:0007669"/>
    <property type="project" value="UniProtKB-EC"/>
</dbReference>
<gene>
    <name evidence="10" type="ORF">SMN809_LOCUS46027</name>
</gene>
<evidence type="ECO:0000256" key="7">
    <source>
        <dbReference type="ARBA" id="ARBA00047943"/>
    </source>
</evidence>
<comment type="similarity">
    <text evidence="3">Belongs to the methyltransferase superfamily. Arsenite methyltransferase family.</text>
</comment>
<reference evidence="10" key="1">
    <citation type="submission" date="2021-02" db="EMBL/GenBank/DDBJ databases">
        <authorList>
            <person name="Nowell W R."/>
        </authorList>
    </citation>
    <scope>NUCLEOTIDE SEQUENCE</scope>
</reference>
<evidence type="ECO:0000256" key="1">
    <source>
        <dbReference type="ARBA" id="ARBA00022679"/>
    </source>
</evidence>
<keyword evidence="2" id="KW-0949">S-adenosyl-L-methionine</keyword>
<dbReference type="SUPFAM" id="SSF53335">
    <property type="entry name" value="S-adenosyl-L-methionine-dependent methyltransferases"/>
    <property type="match status" value="1"/>
</dbReference>
<comment type="catalytic activity">
    <reaction evidence="8">
        <text>arsenic triglutathione + 3 [thioredoxin]-dithiol + 3 S-adenosyl-L-methionine = trimethylarsine + 3 [thioredoxin]-disulfide + 3 glutathione + 3 S-adenosyl-L-homocysteine + 3 H(+)</text>
        <dbReference type="Rhea" id="RHEA:69432"/>
        <dbReference type="Rhea" id="RHEA-COMP:10698"/>
        <dbReference type="Rhea" id="RHEA-COMP:10700"/>
        <dbReference type="ChEBI" id="CHEBI:15378"/>
        <dbReference type="ChEBI" id="CHEBI:27130"/>
        <dbReference type="ChEBI" id="CHEBI:29950"/>
        <dbReference type="ChEBI" id="CHEBI:50058"/>
        <dbReference type="ChEBI" id="CHEBI:57856"/>
        <dbReference type="ChEBI" id="CHEBI:57925"/>
        <dbReference type="ChEBI" id="CHEBI:59789"/>
        <dbReference type="ChEBI" id="CHEBI:183640"/>
        <dbReference type="EC" id="2.1.1.137"/>
    </reaction>
</comment>
<dbReference type="EC" id="2.1.1.137" evidence="4"/>
<dbReference type="InterPro" id="IPR029063">
    <property type="entry name" value="SAM-dependent_MTases_sf"/>
</dbReference>
<dbReference type="PANTHER" id="PTHR43675">
    <property type="entry name" value="ARSENITE METHYLTRANSFERASE"/>
    <property type="match status" value="1"/>
</dbReference>
<evidence type="ECO:0000256" key="3">
    <source>
        <dbReference type="ARBA" id="ARBA00034487"/>
    </source>
</evidence>
<dbReference type="Pfam" id="PF13847">
    <property type="entry name" value="Methyltransf_31"/>
    <property type="match status" value="1"/>
</dbReference>
<comment type="catalytic activity">
    <reaction evidence="6">
        <text>arsenic triglutathione + [thioredoxin]-dithiol + S-adenosyl-L-methionine + 2 H2O = methylarsonous acid + [thioredoxin]-disulfide + 3 glutathione + S-adenosyl-L-homocysteine + H(+)</text>
        <dbReference type="Rhea" id="RHEA:69460"/>
        <dbReference type="Rhea" id="RHEA-COMP:10698"/>
        <dbReference type="Rhea" id="RHEA-COMP:10700"/>
        <dbReference type="ChEBI" id="CHEBI:15377"/>
        <dbReference type="ChEBI" id="CHEBI:15378"/>
        <dbReference type="ChEBI" id="CHEBI:17826"/>
        <dbReference type="ChEBI" id="CHEBI:29950"/>
        <dbReference type="ChEBI" id="CHEBI:50058"/>
        <dbReference type="ChEBI" id="CHEBI:57856"/>
        <dbReference type="ChEBI" id="CHEBI:57925"/>
        <dbReference type="ChEBI" id="CHEBI:59789"/>
        <dbReference type="ChEBI" id="CHEBI:183640"/>
        <dbReference type="EC" id="2.1.1.137"/>
    </reaction>
</comment>
<dbReference type="PANTHER" id="PTHR43675:SF8">
    <property type="entry name" value="ARSENITE METHYLTRANSFERASE"/>
    <property type="match status" value="1"/>
</dbReference>
<evidence type="ECO:0000256" key="6">
    <source>
        <dbReference type="ARBA" id="ARBA00047941"/>
    </source>
</evidence>
<evidence type="ECO:0000313" key="10">
    <source>
        <dbReference type="EMBL" id="CAF4773327.1"/>
    </source>
</evidence>
<dbReference type="InterPro" id="IPR026669">
    <property type="entry name" value="Arsenite_MeTrfase-like"/>
</dbReference>
<sequence>MDFARQHIRYHTNKFELKKPNVEFVHGEIDRLETIKIKENSIDVVVSNSVINHRRNKKAIIEGVCNLLKVGGEFYFSDVYVNRPIPEEYQELLSGEYISGALQWEDLILYATEAGFTQPRLITAKPIKIANEDIQQVIGNKRNLD</sequence>
<evidence type="ECO:0000256" key="4">
    <source>
        <dbReference type="ARBA" id="ARBA00034521"/>
    </source>
</evidence>
<feature type="domain" description="Methyltransferase" evidence="9">
    <location>
        <begin position="9"/>
        <end position="94"/>
    </location>
</feature>
<evidence type="ECO:0000259" key="9">
    <source>
        <dbReference type="Pfam" id="PF13847"/>
    </source>
</evidence>